<evidence type="ECO:0008006" key="5">
    <source>
        <dbReference type="Google" id="ProtNLM"/>
    </source>
</evidence>
<sequence>MDYRDRGAKALADDVFTEPTEVSESAEFLEPDADAAVATAASPDQPVPSVDEDDFSPEKRAARLAPYRRIAREERERSRKALTELAVTIGATAVGLVLLGVIVALIVSRISAEASADQQPLSELSDPVERHEIPLGSFSFQHEFTGTGPVPGDRDNVQIIEFEAAAVVQGSQEQVLRFESYLYERHHRVGEAIDIAVRRSNRDQWLDPDCRAVRGLIRAEINSVLNSEAIDDVHFSSLRTFEVPHTIGH</sequence>
<feature type="compositionally biased region" description="Low complexity" evidence="1">
    <location>
        <begin position="34"/>
        <end position="44"/>
    </location>
</feature>
<keyword evidence="2" id="KW-0472">Membrane</keyword>
<evidence type="ECO:0000256" key="2">
    <source>
        <dbReference type="SAM" id="Phobius"/>
    </source>
</evidence>
<keyword evidence="2" id="KW-0812">Transmembrane</keyword>
<accession>A0A517R5M8</accession>
<evidence type="ECO:0000313" key="4">
    <source>
        <dbReference type="Proteomes" id="UP000317318"/>
    </source>
</evidence>
<reference evidence="3 4" key="1">
    <citation type="submission" date="2019-02" db="EMBL/GenBank/DDBJ databases">
        <title>Deep-cultivation of Planctomycetes and their phenomic and genomic characterization uncovers novel biology.</title>
        <authorList>
            <person name="Wiegand S."/>
            <person name="Jogler M."/>
            <person name="Boedeker C."/>
            <person name="Pinto D."/>
            <person name="Vollmers J."/>
            <person name="Rivas-Marin E."/>
            <person name="Kohn T."/>
            <person name="Peeters S.H."/>
            <person name="Heuer A."/>
            <person name="Rast P."/>
            <person name="Oberbeckmann S."/>
            <person name="Bunk B."/>
            <person name="Jeske O."/>
            <person name="Meyerdierks A."/>
            <person name="Storesund J.E."/>
            <person name="Kallscheuer N."/>
            <person name="Luecker S."/>
            <person name="Lage O.M."/>
            <person name="Pohl T."/>
            <person name="Merkel B.J."/>
            <person name="Hornburger P."/>
            <person name="Mueller R.-W."/>
            <person name="Bruemmer F."/>
            <person name="Labrenz M."/>
            <person name="Spormann A.M."/>
            <person name="Op den Camp H."/>
            <person name="Overmann J."/>
            <person name="Amann R."/>
            <person name="Jetten M.S.M."/>
            <person name="Mascher T."/>
            <person name="Medema M.H."/>
            <person name="Devos D.P."/>
            <person name="Kaster A.-K."/>
            <person name="Ovreas L."/>
            <person name="Rohde M."/>
            <person name="Galperin M.Y."/>
            <person name="Jogler C."/>
        </authorList>
    </citation>
    <scope>NUCLEOTIDE SEQUENCE [LARGE SCALE GENOMIC DNA]</scope>
    <source>
        <strain evidence="3 4">Pan189</strain>
    </source>
</reference>
<protein>
    <recommendedName>
        <fullName evidence="5">Flagellar protein FliL</fullName>
    </recommendedName>
</protein>
<dbReference type="KEGG" id="svp:Pan189_35970"/>
<feature type="transmembrane region" description="Helical" evidence="2">
    <location>
        <begin position="85"/>
        <end position="107"/>
    </location>
</feature>
<keyword evidence="4" id="KW-1185">Reference proteome</keyword>
<dbReference type="Proteomes" id="UP000317318">
    <property type="component" value="Chromosome"/>
</dbReference>
<dbReference type="AlphaFoldDB" id="A0A517R5M8"/>
<organism evidence="3 4">
    <name type="scientific">Stratiformator vulcanicus</name>
    <dbReference type="NCBI Taxonomy" id="2527980"/>
    <lineage>
        <taxon>Bacteria</taxon>
        <taxon>Pseudomonadati</taxon>
        <taxon>Planctomycetota</taxon>
        <taxon>Planctomycetia</taxon>
        <taxon>Planctomycetales</taxon>
        <taxon>Planctomycetaceae</taxon>
        <taxon>Stratiformator</taxon>
    </lineage>
</organism>
<proteinExistence type="predicted"/>
<dbReference type="EMBL" id="CP036268">
    <property type="protein sequence ID" value="QDT39194.1"/>
    <property type="molecule type" value="Genomic_DNA"/>
</dbReference>
<name>A0A517R5M8_9PLAN</name>
<evidence type="ECO:0000313" key="3">
    <source>
        <dbReference type="EMBL" id="QDT39194.1"/>
    </source>
</evidence>
<dbReference type="RefSeq" id="WP_145365350.1">
    <property type="nucleotide sequence ID" value="NZ_CP036268.1"/>
</dbReference>
<evidence type="ECO:0000256" key="1">
    <source>
        <dbReference type="SAM" id="MobiDB-lite"/>
    </source>
</evidence>
<dbReference type="OrthoDB" id="9935896at2"/>
<gene>
    <name evidence="3" type="ORF">Pan189_35970</name>
</gene>
<feature type="region of interest" description="Disordered" evidence="1">
    <location>
        <begin position="33"/>
        <end position="55"/>
    </location>
</feature>
<keyword evidence="2" id="KW-1133">Transmembrane helix</keyword>